<dbReference type="CDD" id="cd08297">
    <property type="entry name" value="CAD3"/>
    <property type="match status" value="1"/>
</dbReference>
<keyword evidence="7" id="KW-0520">NAD</keyword>
<sequence>MDSTASIPSTQTAAILKTSGPQPVFETAQVPVPSIGAIEILVRLTATGVCGSDYGLACGHFGPTKSILGHEGVGRIARLGDSVPEASFRVGQRVGLAWIREICGECIACRSDGGETRCRAQIQSGRHVDGTFQQYAVVPMKYVISVPEDIPDELVAPILCGGVTAYKALKSSGVVPGQWIVVSGAGGGVGNLAVMFAKAMGYRVVAVDFGSAKEKVCLDAGAEAYVDVAAADDLSLKVHSLTDGGASAVVVTAGAQAAYQSAVGLLAPLGTLVCVGIPGVGKDMTIHPIELIDKGIRLVGSAVGTRKDISEALSFVSRGVVVPNIEKATLDDLNDISAKLGSGDALSKYVIQL</sequence>
<keyword evidence="5 8" id="KW-0862">Zinc</keyword>
<evidence type="ECO:0000256" key="3">
    <source>
        <dbReference type="ARBA" id="ARBA00013190"/>
    </source>
</evidence>
<dbReference type="Gene3D" id="3.40.50.720">
    <property type="entry name" value="NAD(P)-binding Rossmann-like Domain"/>
    <property type="match status" value="1"/>
</dbReference>
<dbReference type="PANTHER" id="PTHR42940:SF3">
    <property type="entry name" value="ALCOHOL DEHYDROGENASE 1-RELATED"/>
    <property type="match status" value="1"/>
</dbReference>
<evidence type="ECO:0000256" key="1">
    <source>
        <dbReference type="ARBA" id="ARBA00001947"/>
    </source>
</evidence>
<dbReference type="InterPro" id="IPR036291">
    <property type="entry name" value="NAD(P)-bd_dom_sf"/>
</dbReference>
<comment type="similarity">
    <text evidence="2 8">Belongs to the zinc-containing alcohol dehydrogenase family.</text>
</comment>
<evidence type="ECO:0000256" key="6">
    <source>
        <dbReference type="ARBA" id="ARBA00023002"/>
    </source>
</evidence>
<dbReference type="SMART" id="SM00829">
    <property type="entry name" value="PKS_ER"/>
    <property type="match status" value="1"/>
</dbReference>
<keyword evidence="6" id="KW-0560">Oxidoreductase</keyword>
<dbReference type="GO" id="GO:0005737">
    <property type="term" value="C:cytoplasm"/>
    <property type="evidence" value="ECO:0007669"/>
    <property type="project" value="TreeGrafter"/>
</dbReference>
<dbReference type="InterPro" id="IPR002328">
    <property type="entry name" value="ADH_Zn_CS"/>
</dbReference>
<dbReference type="SUPFAM" id="SSF51735">
    <property type="entry name" value="NAD(P)-binding Rossmann-fold domains"/>
    <property type="match status" value="1"/>
</dbReference>
<evidence type="ECO:0000313" key="10">
    <source>
        <dbReference type="EMBL" id="SPO06187.1"/>
    </source>
</evidence>
<reference evidence="10" key="1">
    <citation type="submission" date="2018-03" db="EMBL/GenBank/DDBJ databases">
        <authorList>
            <person name="Guldener U."/>
        </authorList>
    </citation>
    <scope>NUCLEOTIDE SEQUENCE</scope>
</reference>
<evidence type="ECO:0000256" key="2">
    <source>
        <dbReference type="ARBA" id="ARBA00008072"/>
    </source>
</evidence>
<organism evidence="10 11">
    <name type="scientific">Cephalotrichum gorgonifer</name>
    <dbReference type="NCBI Taxonomy" id="2041049"/>
    <lineage>
        <taxon>Eukaryota</taxon>
        <taxon>Fungi</taxon>
        <taxon>Dikarya</taxon>
        <taxon>Ascomycota</taxon>
        <taxon>Pezizomycotina</taxon>
        <taxon>Sordariomycetes</taxon>
        <taxon>Hypocreomycetidae</taxon>
        <taxon>Microascales</taxon>
        <taxon>Microascaceae</taxon>
        <taxon>Cephalotrichum</taxon>
    </lineage>
</organism>
<dbReference type="Pfam" id="PF08240">
    <property type="entry name" value="ADH_N"/>
    <property type="match status" value="1"/>
</dbReference>
<comment type="caution">
    <text evidence="10">The sequence shown here is derived from an EMBL/GenBank/DDBJ whole genome shotgun (WGS) entry which is preliminary data.</text>
</comment>
<evidence type="ECO:0000256" key="8">
    <source>
        <dbReference type="RuleBase" id="RU361277"/>
    </source>
</evidence>
<dbReference type="InterPro" id="IPR013154">
    <property type="entry name" value="ADH-like_N"/>
</dbReference>
<keyword evidence="11" id="KW-1185">Reference proteome</keyword>
<evidence type="ECO:0000256" key="4">
    <source>
        <dbReference type="ARBA" id="ARBA00022723"/>
    </source>
</evidence>
<dbReference type="GO" id="GO:0004022">
    <property type="term" value="F:alcohol dehydrogenase (NAD+) activity"/>
    <property type="evidence" value="ECO:0007669"/>
    <property type="project" value="UniProtKB-EC"/>
</dbReference>
<name>A0AAE8N4Y0_9PEZI</name>
<dbReference type="GO" id="GO:0008270">
    <property type="term" value="F:zinc ion binding"/>
    <property type="evidence" value="ECO:0007669"/>
    <property type="project" value="InterPro"/>
</dbReference>
<feature type="domain" description="Enoyl reductase (ER)" evidence="9">
    <location>
        <begin position="20"/>
        <end position="322"/>
    </location>
</feature>
<dbReference type="FunFam" id="3.40.50.720:FF:000039">
    <property type="entry name" value="Alcohol dehydrogenase AdhP"/>
    <property type="match status" value="1"/>
</dbReference>
<dbReference type="PANTHER" id="PTHR42940">
    <property type="entry name" value="ALCOHOL DEHYDROGENASE 1-RELATED"/>
    <property type="match status" value="1"/>
</dbReference>
<keyword evidence="4 8" id="KW-0479">Metal-binding</keyword>
<gene>
    <name evidence="10" type="ORF">DNG_08876</name>
</gene>
<comment type="cofactor">
    <cofactor evidence="1 8">
        <name>Zn(2+)</name>
        <dbReference type="ChEBI" id="CHEBI:29105"/>
    </cofactor>
</comment>
<proteinExistence type="inferred from homology"/>
<dbReference type="Gene3D" id="3.90.180.10">
    <property type="entry name" value="Medium-chain alcohol dehydrogenases, catalytic domain"/>
    <property type="match status" value="1"/>
</dbReference>
<evidence type="ECO:0000256" key="5">
    <source>
        <dbReference type="ARBA" id="ARBA00022833"/>
    </source>
</evidence>
<dbReference type="Pfam" id="PF00107">
    <property type="entry name" value="ADH_zinc_N"/>
    <property type="match status" value="1"/>
</dbReference>
<dbReference type="Proteomes" id="UP001187682">
    <property type="component" value="Unassembled WGS sequence"/>
</dbReference>
<dbReference type="InterPro" id="IPR013149">
    <property type="entry name" value="ADH-like_C"/>
</dbReference>
<dbReference type="EMBL" id="ONZQ02000015">
    <property type="protein sequence ID" value="SPO06187.1"/>
    <property type="molecule type" value="Genomic_DNA"/>
</dbReference>
<dbReference type="SUPFAM" id="SSF50129">
    <property type="entry name" value="GroES-like"/>
    <property type="match status" value="1"/>
</dbReference>
<dbReference type="InterPro" id="IPR011032">
    <property type="entry name" value="GroES-like_sf"/>
</dbReference>
<accession>A0AAE8N4Y0</accession>
<dbReference type="InterPro" id="IPR020843">
    <property type="entry name" value="ER"/>
</dbReference>
<dbReference type="PROSITE" id="PS00059">
    <property type="entry name" value="ADH_ZINC"/>
    <property type="match status" value="1"/>
</dbReference>
<dbReference type="AlphaFoldDB" id="A0AAE8N4Y0"/>
<evidence type="ECO:0000256" key="7">
    <source>
        <dbReference type="ARBA" id="ARBA00023027"/>
    </source>
</evidence>
<protein>
    <recommendedName>
        <fullName evidence="3">alcohol dehydrogenase</fullName>
        <ecNumber evidence="3">1.1.1.1</ecNumber>
    </recommendedName>
</protein>
<dbReference type="EC" id="1.1.1.1" evidence="3"/>
<evidence type="ECO:0000313" key="11">
    <source>
        <dbReference type="Proteomes" id="UP001187682"/>
    </source>
</evidence>
<evidence type="ECO:0000259" key="9">
    <source>
        <dbReference type="SMART" id="SM00829"/>
    </source>
</evidence>